<keyword evidence="6" id="KW-0677">Repeat</keyword>
<dbReference type="SUPFAM" id="SSF90123">
    <property type="entry name" value="ABC transporter transmembrane region"/>
    <property type="match status" value="2"/>
</dbReference>
<feature type="transmembrane region" description="Helical" evidence="14">
    <location>
        <begin position="907"/>
        <end position="924"/>
    </location>
</feature>
<dbReference type="InterPro" id="IPR027417">
    <property type="entry name" value="P-loop_NTPase"/>
</dbReference>
<keyword evidence="4" id="KW-0813">Transport</keyword>
<dbReference type="InterPro" id="IPR003439">
    <property type="entry name" value="ABC_transporter-like_ATP-bd"/>
</dbReference>
<keyword evidence="8" id="KW-0067">ATP-binding</keyword>
<dbReference type="GO" id="GO:0005524">
    <property type="term" value="F:ATP binding"/>
    <property type="evidence" value="ECO:0007669"/>
    <property type="project" value="UniProtKB-KW"/>
</dbReference>
<comment type="subcellular location">
    <subcellularLocation>
        <location evidence="1">Membrane</location>
        <topology evidence="1">Multi-pass membrane protein</topology>
    </subcellularLocation>
</comment>
<keyword evidence="11 14" id="KW-0472">Membrane</keyword>
<evidence type="ECO:0000256" key="5">
    <source>
        <dbReference type="ARBA" id="ARBA00022692"/>
    </source>
</evidence>
<dbReference type="CDD" id="cd03249">
    <property type="entry name" value="ABC_MTABC3_MDL1_MDL2"/>
    <property type="match status" value="2"/>
</dbReference>
<dbReference type="FunFam" id="1.20.1560.10:FF:000018">
    <property type="entry name" value="ATP-binding cassette subfamily B member 11"/>
    <property type="match status" value="1"/>
</dbReference>
<gene>
    <name evidence="17" type="ORF">Cfor_12682</name>
</gene>
<dbReference type="GO" id="GO:0017085">
    <property type="term" value="P:response to insecticide"/>
    <property type="evidence" value="ECO:0007669"/>
    <property type="project" value="UniProtKB-ARBA"/>
</dbReference>
<dbReference type="GO" id="GO:0097254">
    <property type="term" value="P:renal tubular secretion"/>
    <property type="evidence" value="ECO:0007669"/>
    <property type="project" value="UniProtKB-ARBA"/>
</dbReference>
<feature type="domain" description="ABC transmembrane type-1" evidence="16">
    <location>
        <begin position="763"/>
        <end position="1040"/>
    </location>
</feature>
<dbReference type="Pfam" id="PF00005">
    <property type="entry name" value="ABC_tran"/>
    <property type="match status" value="2"/>
</dbReference>
<feature type="domain" description="ABC transporter" evidence="15">
    <location>
        <begin position="1085"/>
        <end position="1323"/>
    </location>
</feature>
<comment type="catalytic activity">
    <reaction evidence="13">
        <text>ATP + H2O + xenobioticSide 1 = ADP + phosphate + xenobioticSide 2.</text>
        <dbReference type="EC" id="7.6.2.2"/>
    </reaction>
</comment>
<keyword evidence="9" id="KW-1278">Translocase</keyword>
<evidence type="ECO:0000256" key="8">
    <source>
        <dbReference type="ARBA" id="ARBA00022840"/>
    </source>
</evidence>
<dbReference type="GO" id="GO:0016887">
    <property type="term" value="F:ATP hydrolysis activity"/>
    <property type="evidence" value="ECO:0007669"/>
    <property type="project" value="InterPro"/>
</dbReference>
<feature type="domain" description="ABC transmembrane type-1" evidence="16">
    <location>
        <begin position="98"/>
        <end position="417"/>
    </location>
</feature>
<dbReference type="InterPro" id="IPR039421">
    <property type="entry name" value="Type_1_exporter"/>
</dbReference>
<proteinExistence type="inferred from homology"/>
<evidence type="ECO:0000256" key="14">
    <source>
        <dbReference type="SAM" id="Phobius"/>
    </source>
</evidence>
<dbReference type="InterPro" id="IPR017871">
    <property type="entry name" value="ABC_transporter-like_CS"/>
</dbReference>
<dbReference type="Gene3D" id="1.20.1560.10">
    <property type="entry name" value="ABC transporter type 1, transmembrane domain"/>
    <property type="match status" value="1"/>
</dbReference>
<dbReference type="SUPFAM" id="SSF52540">
    <property type="entry name" value="P-loop containing nucleoside triphosphate hydrolases"/>
    <property type="match status" value="2"/>
</dbReference>
<dbReference type="Proteomes" id="UP000502823">
    <property type="component" value="Unassembled WGS sequence"/>
</dbReference>
<dbReference type="GO" id="GO:0008559">
    <property type="term" value="F:ABC-type xenobiotic transporter activity"/>
    <property type="evidence" value="ECO:0007669"/>
    <property type="project" value="UniProtKB-EC"/>
</dbReference>
<evidence type="ECO:0000256" key="13">
    <source>
        <dbReference type="ARBA" id="ARBA00034018"/>
    </source>
</evidence>
<evidence type="ECO:0000256" key="12">
    <source>
        <dbReference type="ARBA" id="ARBA00023180"/>
    </source>
</evidence>
<dbReference type="GO" id="GO:0015421">
    <property type="term" value="F:ABC-type oligopeptide transporter activity"/>
    <property type="evidence" value="ECO:0007669"/>
    <property type="project" value="TreeGrafter"/>
</dbReference>
<dbReference type="InParanoid" id="A0A6L2Q478"/>
<feature type="transmembrane region" description="Helical" evidence="14">
    <location>
        <begin position="1030"/>
        <end position="1050"/>
    </location>
</feature>
<evidence type="ECO:0000256" key="10">
    <source>
        <dbReference type="ARBA" id="ARBA00022989"/>
    </source>
</evidence>
<dbReference type="FunCoup" id="A0A6L2Q478">
    <property type="interactions" value="22"/>
</dbReference>
<dbReference type="CDD" id="cd18577">
    <property type="entry name" value="ABC_6TM_Pgp_ABCB1_D1_like"/>
    <property type="match status" value="1"/>
</dbReference>
<feature type="transmembrane region" description="Helical" evidence="14">
    <location>
        <begin position="246"/>
        <end position="263"/>
    </location>
</feature>
<dbReference type="PANTHER" id="PTHR43394:SF27">
    <property type="entry name" value="ATP-DEPENDENT TRANSLOCASE ABCB1-LIKE"/>
    <property type="match status" value="1"/>
</dbReference>
<evidence type="ECO:0000313" key="17">
    <source>
        <dbReference type="EMBL" id="GFG37595.1"/>
    </source>
</evidence>
<dbReference type="PANTHER" id="PTHR43394">
    <property type="entry name" value="ATP-DEPENDENT PERMEASE MDL1, MITOCHONDRIAL"/>
    <property type="match status" value="1"/>
</dbReference>
<feature type="transmembrane region" description="Helical" evidence="14">
    <location>
        <begin position="93"/>
        <end position="117"/>
    </location>
</feature>
<reference evidence="18" key="1">
    <citation type="submission" date="2020-01" db="EMBL/GenBank/DDBJ databases">
        <title>Draft genome sequence of the Termite Coptotermes fromosanus.</title>
        <authorList>
            <person name="Itakura S."/>
            <person name="Yosikawa Y."/>
            <person name="Umezawa K."/>
        </authorList>
    </citation>
    <scope>NUCLEOTIDE SEQUENCE [LARGE SCALE GENOMIC DNA]</scope>
</reference>
<feature type="transmembrane region" description="Helical" evidence="14">
    <location>
        <begin position="883"/>
        <end position="901"/>
    </location>
</feature>
<sequence length="1330" mass="144829">MLKGSTAMFYTQQTPLINMTQNGEKGKEECIMPQQSVSLQYHGMSLFTQNLPIYYRGQYEVSKIGHKEQRKNDQEYKPVAFHRLFRYATCFELFLVSLGLMLSIISGTGVPLMIILYGEFTTLMVDRATDNITSTPTPILSLFGGGRQLTNGSYEERNNAMLEDARAFGISSTIVGVVQFVIGASSIAVLNFSAQKQICRVRKLFLLAVLRQDMAWHDTTKTATFASKITEDLDKMQEGIGEKMSIFLYFITTFVAAIIISFLNGWKLTLVVLSCAPVIIVAQSVAAKVQSSLTTQELESYGDAGAVAEEVLSSVRTVVAFGGEDKEVARYTEKLNTAKATGIKRGMFSGLGTGIMWFIIYSSYAIAFWYGVTLILESRDKGDHEYTPAILIIVMFGVVSGAMNMGLASPHLETFAMARGSAAAIFAVLDRVPKIDSLSHTGHKPAGLQGDIQLQGVHFEYPARPEVKVLQGLNLTVKSGETVALVGSSGCGKSTILQLVQRLYDPSQGKVLLDGTDISLLNVGWLRSHIGVVGQEPILFSTTIRENIRYGRQDATQQEIEAAAREANAHDFVSKLPEGYDTMVGERGAQLSGGQKQRIAIARALVRRPHILLLDEATSALDLHSEAKVQAALDRATKGRTTIIVTHRLSTVKNADRIVYISGGQVMEQGSHNELMKLQGHYFALVNADPTRTEGAGIGEMEKLQDGCATGAEELTQQLSAQSVVEGSKKATDASVLDAEKEEYDAPLSRIFALSKPEWLHNVVGCLAATAIGSTWPVSAVLLGDILGVLEKSNAEEVQKEVNFYSILFVVVGVVTGLSMFLQMYLFGLAGVQLTTRLRVAAFSAMLQQEIGWFDEAKNSVGILCARLSGDAASVQGATGSRIGAILQATSALAIGVILSFNFNWKITLVSLIPIPLIFFGVFVESRVIQGAGFKEKFALEAATKIAVEAIANIRTVISLCGEQLFLECYMTELQSAYKAARQKTQLRGPVFSLGQTAPFFGFALCFYYGGYLISTEGLHYTNVIKVSEALIYGSWVLGQGLAFVPNYSIAKMAAGRMFHIMDRKPRIYSSQTTGSSAWETPGSIQYSKVKFRYPTRPDVQILRGLNLQIHPGQTVALVGPSGCGKSTCIQLLQRFYEPLAGTVSIHAKDIRSVELHQLRAQLAIVAQEPVLFDRTIAENIAYGDNSREVPMEEIIDAAKKSNIHSFISSLPLGYDTQLGSKGTLLSGGQKQRIAIARALVRNPKVLLLDEATSALDTQSEQVVQAALDQAREGRTCITIAHRLATVQQADIICVLNQGVVAEMGSHSELLEKQGLYCQLLRQTASTCVQ</sequence>
<dbReference type="Gene3D" id="3.40.50.300">
    <property type="entry name" value="P-loop containing nucleotide triphosphate hydrolases"/>
    <property type="match status" value="2"/>
</dbReference>
<evidence type="ECO:0000256" key="3">
    <source>
        <dbReference type="ARBA" id="ARBA00012191"/>
    </source>
</evidence>
<dbReference type="FunFam" id="3.40.50.300:FF:000479">
    <property type="entry name" value="Multidrug resistance protein 1A"/>
    <property type="match status" value="2"/>
</dbReference>
<evidence type="ECO:0000259" key="15">
    <source>
        <dbReference type="PROSITE" id="PS50893"/>
    </source>
</evidence>
<dbReference type="OrthoDB" id="6500128at2759"/>
<evidence type="ECO:0000256" key="1">
    <source>
        <dbReference type="ARBA" id="ARBA00004141"/>
    </source>
</evidence>
<keyword evidence="7" id="KW-0547">Nucleotide-binding</keyword>
<evidence type="ECO:0000256" key="2">
    <source>
        <dbReference type="ARBA" id="ARBA00007577"/>
    </source>
</evidence>
<dbReference type="CDD" id="cd18578">
    <property type="entry name" value="ABC_6TM_Pgp_ABCB1_D2_like"/>
    <property type="match status" value="1"/>
</dbReference>
<dbReference type="EC" id="7.6.2.2" evidence="3"/>
<feature type="transmembrane region" description="Helical" evidence="14">
    <location>
        <begin position="804"/>
        <end position="829"/>
    </location>
</feature>
<evidence type="ECO:0000313" key="18">
    <source>
        <dbReference type="Proteomes" id="UP000502823"/>
    </source>
</evidence>
<feature type="transmembrane region" description="Helical" evidence="14">
    <location>
        <begin position="167"/>
        <end position="192"/>
    </location>
</feature>
<dbReference type="FunFam" id="1.20.1560.10:FF:000009">
    <property type="entry name" value="ABC transporter B family member 1"/>
    <property type="match status" value="1"/>
</dbReference>
<organism evidence="17 18">
    <name type="scientific">Coptotermes formosanus</name>
    <name type="common">Formosan subterranean termite</name>
    <dbReference type="NCBI Taxonomy" id="36987"/>
    <lineage>
        <taxon>Eukaryota</taxon>
        <taxon>Metazoa</taxon>
        <taxon>Ecdysozoa</taxon>
        <taxon>Arthropoda</taxon>
        <taxon>Hexapoda</taxon>
        <taxon>Insecta</taxon>
        <taxon>Pterygota</taxon>
        <taxon>Neoptera</taxon>
        <taxon>Polyneoptera</taxon>
        <taxon>Dictyoptera</taxon>
        <taxon>Blattodea</taxon>
        <taxon>Blattoidea</taxon>
        <taxon>Termitoidae</taxon>
        <taxon>Rhinotermitidae</taxon>
        <taxon>Coptotermes</taxon>
    </lineage>
</organism>
<evidence type="ECO:0000256" key="4">
    <source>
        <dbReference type="ARBA" id="ARBA00022448"/>
    </source>
</evidence>
<dbReference type="GO" id="GO:0005743">
    <property type="term" value="C:mitochondrial inner membrane"/>
    <property type="evidence" value="ECO:0007669"/>
    <property type="project" value="TreeGrafter"/>
</dbReference>
<evidence type="ECO:0000259" key="16">
    <source>
        <dbReference type="PROSITE" id="PS50929"/>
    </source>
</evidence>
<feature type="transmembrane region" description="Helical" evidence="14">
    <location>
        <begin position="991"/>
        <end position="1010"/>
    </location>
</feature>
<keyword evidence="5 14" id="KW-0812">Transmembrane</keyword>
<feature type="transmembrane region" description="Helical" evidence="14">
    <location>
        <begin position="388"/>
        <end position="407"/>
    </location>
</feature>
<name>A0A6L2Q478_COPFO</name>
<evidence type="ECO:0000256" key="9">
    <source>
        <dbReference type="ARBA" id="ARBA00022967"/>
    </source>
</evidence>
<dbReference type="InterPro" id="IPR003593">
    <property type="entry name" value="AAA+_ATPase"/>
</dbReference>
<evidence type="ECO:0000256" key="11">
    <source>
        <dbReference type="ARBA" id="ARBA00023136"/>
    </source>
</evidence>
<dbReference type="InterPro" id="IPR036640">
    <property type="entry name" value="ABC1_TM_sf"/>
</dbReference>
<comment type="caution">
    <text evidence="17">The sequence shown here is derived from an EMBL/GenBank/DDBJ whole genome shotgun (WGS) entry which is preliminary data.</text>
</comment>
<feature type="transmembrane region" description="Helical" evidence="14">
    <location>
        <begin position="354"/>
        <end position="376"/>
    </location>
</feature>
<feature type="domain" description="ABC transporter" evidence="15">
    <location>
        <begin position="452"/>
        <end position="688"/>
    </location>
</feature>
<comment type="similarity">
    <text evidence="2">Belongs to the ABC transporter superfamily. ABCB family. Multidrug resistance exporter (TC 3.A.1.201) subfamily.</text>
</comment>
<dbReference type="InterPro" id="IPR011527">
    <property type="entry name" value="ABC1_TM_dom"/>
</dbReference>
<keyword evidence="12" id="KW-0325">Glycoprotein</keyword>
<accession>A0A6L2Q478</accession>
<dbReference type="PROSITE" id="PS50893">
    <property type="entry name" value="ABC_TRANSPORTER_2"/>
    <property type="match status" value="2"/>
</dbReference>
<dbReference type="EMBL" id="BLKM01000706">
    <property type="protein sequence ID" value="GFG37595.1"/>
    <property type="molecule type" value="Genomic_DNA"/>
</dbReference>
<evidence type="ECO:0000256" key="6">
    <source>
        <dbReference type="ARBA" id="ARBA00022737"/>
    </source>
</evidence>
<dbReference type="Pfam" id="PF00664">
    <property type="entry name" value="ABC_membrane"/>
    <property type="match status" value="2"/>
</dbReference>
<feature type="transmembrane region" description="Helical" evidence="14">
    <location>
        <begin position="759"/>
        <end position="784"/>
    </location>
</feature>
<dbReference type="PROSITE" id="PS00211">
    <property type="entry name" value="ABC_TRANSPORTER_1"/>
    <property type="match status" value="2"/>
</dbReference>
<protein>
    <recommendedName>
        <fullName evidence="3">ABC-type xenobiotic transporter</fullName>
        <ecNumber evidence="3">7.6.2.2</ecNumber>
    </recommendedName>
</protein>
<keyword evidence="10 14" id="KW-1133">Transmembrane helix</keyword>
<dbReference type="GO" id="GO:0090374">
    <property type="term" value="P:oligopeptide export from mitochondrion"/>
    <property type="evidence" value="ECO:0007669"/>
    <property type="project" value="TreeGrafter"/>
</dbReference>
<dbReference type="PROSITE" id="PS50929">
    <property type="entry name" value="ABC_TM1F"/>
    <property type="match status" value="2"/>
</dbReference>
<evidence type="ECO:0000256" key="7">
    <source>
        <dbReference type="ARBA" id="ARBA00022741"/>
    </source>
</evidence>
<dbReference type="SMART" id="SM00382">
    <property type="entry name" value="AAA"/>
    <property type="match status" value="2"/>
</dbReference>
<feature type="transmembrane region" description="Helical" evidence="14">
    <location>
        <begin position="269"/>
        <end position="287"/>
    </location>
</feature>
<keyword evidence="18" id="KW-1185">Reference proteome</keyword>